<feature type="transmembrane region" description="Helical" evidence="2">
    <location>
        <begin position="115"/>
        <end position="146"/>
    </location>
</feature>
<feature type="transmembrane region" description="Helical" evidence="2">
    <location>
        <begin position="64"/>
        <end position="81"/>
    </location>
</feature>
<keyword evidence="2" id="KW-0472">Membrane</keyword>
<feature type="region of interest" description="Disordered" evidence="1">
    <location>
        <begin position="172"/>
        <end position="198"/>
    </location>
</feature>
<evidence type="ECO:0000256" key="1">
    <source>
        <dbReference type="SAM" id="MobiDB-lite"/>
    </source>
</evidence>
<proteinExistence type="predicted"/>
<name>A0A5C2RQY3_9APHY</name>
<evidence type="ECO:0000313" key="3">
    <source>
        <dbReference type="EMBL" id="RPD52905.1"/>
    </source>
</evidence>
<organism evidence="3 4">
    <name type="scientific">Lentinus tigrinus ALCF2SS1-6</name>
    <dbReference type="NCBI Taxonomy" id="1328759"/>
    <lineage>
        <taxon>Eukaryota</taxon>
        <taxon>Fungi</taxon>
        <taxon>Dikarya</taxon>
        <taxon>Basidiomycota</taxon>
        <taxon>Agaricomycotina</taxon>
        <taxon>Agaricomycetes</taxon>
        <taxon>Polyporales</taxon>
        <taxon>Polyporaceae</taxon>
        <taxon>Lentinus</taxon>
    </lineage>
</organism>
<gene>
    <name evidence="3" type="ORF">L227DRAFT_617424</name>
</gene>
<dbReference type="AlphaFoldDB" id="A0A5C2RQY3"/>
<evidence type="ECO:0000313" key="4">
    <source>
        <dbReference type="Proteomes" id="UP000313359"/>
    </source>
</evidence>
<reference evidence="3" key="1">
    <citation type="journal article" date="2018" name="Genome Biol. Evol.">
        <title>Genomics and development of Lentinus tigrinus, a white-rot wood-decaying mushroom with dimorphic fruiting bodies.</title>
        <authorList>
            <person name="Wu B."/>
            <person name="Xu Z."/>
            <person name="Knudson A."/>
            <person name="Carlson A."/>
            <person name="Chen N."/>
            <person name="Kovaka S."/>
            <person name="LaButti K."/>
            <person name="Lipzen A."/>
            <person name="Pennachio C."/>
            <person name="Riley R."/>
            <person name="Schakwitz W."/>
            <person name="Umezawa K."/>
            <person name="Ohm R.A."/>
            <person name="Grigoriev I.V."/>
            <person name="Nagy L.G."/>
            <person name="Gibbons J."/>
            <person name="Hibbett D."/>
        </authorList>
    </citation>
    <scope>NUCLEOTIDE SEQUENCE [LARGE SCALE GENOMIC DNA]</scope>
    <source>
        <strain evidence="3">ALCF2SS1-6</strain>
    </source>
</reference>
<feature type="compositionally biased region" description="Basic and acidic residues" evidence="1">
    <location>
        <begin position="180"/>
        <end position="190"/>
    </location>
</feature>
<sequence length="223" mass="24368">MSTSPIRKQHQERDAPADEREDDLLADYFERSASAVRNVFGRFEGDVARPLISYLLVSFRERPITSTFVATYVALSALPVLSFLGFSIFIFATFTFLALGVAILCASSVVGFVGFWLFCILLVFLLVAFILTLSVLITFILVRFLLHARQDGPRAALSELADDARTQYALARGRPPGLGPEHDDTSVKEEPESEADSVVVVVPQTQDSGPEVGALEMPVDAPA</sequence>
<dbReference type="EMBL" id="ML122335">
    <property type="protein sequence ID" value="RPD52905.1"/>
    <property type="molecule type" value="Genomic_DNA"/>
</dbReference>
<keyword evidence="2" id="KW-0812">Transmembrane</keyword>
<accession>A0A5C2RQY3</accession>
<dbReference type="Pfam" id="PF16015">
    <property type="entry name" value="Promethin"/>
    <property type="match status" value="1"/>
</dbReference>
<dbReference type="STRING" id="1328759.A0A5C2RQY3"/>
<protein>
    <submittedName>
        <fullName evidence="3">Uncharacterized protein</fullName>
    </submittedName>
</protein>
<keyword evidence="4" id="KW-1185">Reference proteome</keyword>
<evidence type="ECO:0000256" key="2">
    <source>
        <dbReference type="SAM" id="Phobius"/>
    </source>
</evidence>
<keyword evidence="2" id="KW-1133">Transmembrane helix</keyword>
<dbReference type="Proteomes" id="UP000313359">
    <property type="component" value="Unassembled WGS sequence"/>
</dbReference>
<feature type="transmembrane region" description="Helical" evidence="2">
    <location>
        <begin position="88"/>
        <end position="109"/>
    </location>
</feature>
<dbReference type="OrthoDB" id="3159957at2759"/>